<dbReference type="Pfam" id="PF07171">
    <property type="entry name" value="MlrC_C"/>
    <property type="match status" value="1"/>
</dbReference>
<evidence type="ECO:0000256" key="1">
    <source>
        <dbReference type="PIRNR" id="PIRNR012702"/>
    </source>
</evidence>
<proteinExistence type="inferred from homology"/>
<comment type="similarity">
    <text evidence="1">Belongs to the peptidase M81 family.</text>
</comment>
<comment type="function">
    <text evidence="1">Involved in peptidolytic degradation of cyclic heptapeptide hepatotoxin microcystin (MC).</text>
</comment>
<evidence type="ECO:0000259" key="2">
    <source>
        <dbReference type="Pfam" id="PF07171"/>
    </source>
</evidence>
<keyword evidence="1" id="KW-0482">Metalloprotease</keyword>
<organism evidence="4 5">
    <name type="scientific">Verticiella sediminum</name>
    <dbReference type="NCBI Taxonomy" id="1247510"/>
    <lineage>
        <taxon>Bacteria</taxon>
        <taxon>Pseudomonadati</taxon>
        <taxon>Pseudomonadota</taxon>
        <taxon>Betaproteobacteria</taxon>
        <taxon>Burkholderiales</taxon>
        <taxon>Alcaligenaceae</taxon>
        <taxon>Verticiella</taxon>
    </lineage>
</organism>
<feature type="domain" description="Microcystin LR degradation protein MlrC N-terminal" evidence="3">
    <location>
        <begin position="5"/>
        <end position="299"/>
    </location>
</feature>
<gene>
    <name evidence="4" type="ORF">FOZ76_11200</name>
</gene>
<dbReference type="RefSeq" id="WP_143948344.1">
    <property type="nucleotide sequence ID" value="NZ_BAABMB010000002.1"/>
</dbReference>
<dbReference type="InterPro" id="IPR009197">
    <property type="entry name" value="MlrC"/>
</dbReference>
<dbReference type="AlphaFoldDB" id="A0A556AQ49"/>
<comment type="cofactor">
    <cofactor evidence="1">
        <name>Zn(2+)</name>
        <dbReference type="ChEBI" id="CHEBI:29105"/>
    </cofactor>
    <text evidence="1">Binds 1 zinc ion per subunit.</text>
</comment>
<dbReference type="GO" id="GO:0006508">
    <property type="term" value="P:proteolysis"/>
    <property type="evidence" value="ECO:0007669"/>
    <property type="project" value="UniProtKB-KW"/>
</dbReference>
<keyword evidence="1" id="KW-0645">Protease</keyword>
<dbReference type="Proteomes" id="UP000318405">
    <property type="component" value="Unassembled WGS sequence"/>
</dbReference>
<dbReference type="PIRSF" id="PIRSF012702">
    <property type="entry name" value="UCP012702"/>
    <property type="match status" value="1"/>
</dbReference>
<sequence>MRRRRLAVARLWFEGNAFGPIAADRARFEAYEWQAGAGVLDAMRGTATELGAVAQFADAHPEWEVVVLRCAAALPAGPITEDVYAAYADELQAGLRAGLEDGGWDAVYLSLHGAAITVDDPTPELRIARLVRSIVPLAPVGASFDLHGNMDPAWAEVLDVASVYRTHPHVDMDATAGRVLDGLRRCAEEGLRTRRALLNRGLILPSMNMRTAAGPMRTIEQAARSATRAPVLDVNVFGGFPYADTPATGASVFVVSDAAQDPAGSAAAAAASEVMACIEALAPAFRVTLPSPAEALADALGTQEAGLIAITDSADNPLSGGGGDTTGLFAALLAAEPKVPTLFASFATPEAVRAAWAAGVDASLDVTLGGRYGPQFGAPVSVRVTVEALTEGRFRNVGPMQTGVQRSCGRTALLRLADQPEVRVIVTQDVAAADDPAFYALHGVDPARLRLLCVKAKNHFRAAFADRCVRIIDCDAPGPACLDLSRLPFRHRHIAADYPLPR</sequence>
<dbReference type="OrthoDB" id="5288421at2"/>
<evidence type="ECO:0000313" key="4">
    <source>
        <dbReference type="EMBL" id="TSH95032.1"/>
    </source>
</evidence>
<accession>A0A556AQ49</accession>
<dbReference type="GO" id="GO:0046872">
    <property type="term" value="F:metal ion binding"/>
    <property type="evidence" value="ECO:0007669"/>
    <property type="project" value="UniProtKB-KW"/>
</dbReference>
<dbReference type="GO" id="GO:0008237">
    <property type="term" value="F:metallopeptidase activity"/>
    <property type="evidence" value="ECO:0007669"/>
    <property type="project" value="UniProtKB-KW"/>
</dbReference>
<name>A0A556AQ49_9BURK</name>
<dbReference type="InterPro" id="IPR010799">
    <property type="entry name" value="MlrC_C"/>
</dbReference>
<protein>
    <recommendedName>
        <fullName evidence="1">Microcystinase C</fullName>
        <shortName evidence="1">MlrC</shortName>
    </recommendedName>
</protein>
<evidence type="ECO:0000313" key="5">
    <source>
        <dbReference type="Proteomes" id="UP000318405"/>
    </source>
</evidence>
<dbReference type="Pfam" id="PF07364">
    <property type="entry name" value="DUF1485"/>
    <property type="match status" value="1"/>
</dbReference>
<evidence type="ECO:0000259" key="3">
    <source>
        <dbReference type="Pfam" id="PF07364"/>
    </source>
</evidence>
<reference evidence="4 5" key="1">
    <citation type="submission" date="2019-07" db="EMBL/GenBank/DDBJ databases">
        <title>Qingshengfaniella alkalisoli gen. nov., sp. nov., isolated from saline soil.</title>
        <authorList>
            <person name="Xu L."/>
            <person name="Huang X.-X."/>
            <person name="Sun J.-Q."/>
        </authorList>
    </citation>
    <scope>NUCLEOTIDE SEQUENCE [LARGE SCALE GENOMIC DNA]</scope>
    <source>
        <strain evidence="4 5">DSM 27279</strain>
    </source>
</reference>
<dbReference type="InterPro" id="IPR015995">
    <property type="entry name" value="MlrC_N"/>
</dbReference>
<keyword evidence="5" id="KW-1185">Reference proteome</keyword>
<keyword evidence="1" id="KW-0479">Metal-binding</keyword>
<comment type="caution">
    <text evidence="4">The sequence shown here is derived from an EMBL/GenBank/DDBJ whole genome shotgun (WGS) entry which is preliminary data.</text>
</comment>
<feature type="domain" description="Microcystin LR degradation protein MlrC C-terminal" evidence="2">
    <location>
        <begin position="310"/>
        <end position="491"/>
    </location>
</feature>
<dbReference type="EMBL" id="VLTJ01000022">
    <property type="protein sequence ID" value="TSH95032.1"/>
    <property type="molecule type" value="Genomic_DNA"/>
</dbReference>
<keyword evidence="1" id="KW-0378">Hydrolase</keyword>